<dbReference type="RefSeq" id="WP_039645785.1">
    <property type="nucleotide sequence ID" value="NZ_JXBL01000001.1"/>
</dbReference>
<dbReference type="Pfam" id="PF23572">
    <property type="entry name" value="GH3_C"/>
    <property type="match status" value="1"/>
</dbReference>
<comment type="caution">
    <text evidence="3">The sequence shown here is derived from an EMBL/GenBank/DDBJ whole genome shotgun (WGS) entry which is preliminary data.</text>
</comment>
<name>A0A0C1TTR3_9BACT</name>
<dbReference type="PANTHER" id="PTHR31901:SF9">
    <property type="entry name" value="GH3 DOMAIN-CONTAINING PROTEIN"/>
    <property type="match status" value="1"/>
</dbReference>
<dbReference type="GO" id="GO:0016881">
    <property type="term" value="F:acid-amino acid ligase activity"/>
    <property type="evidence" value="ECO:0007669"/>
    <property type="project" value="TreeGrafter"/>
</dbReference>
<dbReference type="Pfam" id="PF03321">
    <property type="entry name" value="GH3"/>
    <property type="match status" value="1"/>
</dbReference>
<dbReference type="InterPro" id="IPR004993">
    <property type="entry name" value="GH3"/>
</dbReference>
<organism evidence="3 4">
    <name type="scientific">Geobacter soli</name>
    <dbReference type="NCBI Taxonomy" id="1510391"/>
    <lineage>
        <taxon>Bacteria</taxon>
        <taxon>Pseudomonadati</taxon>
        <taxon>Thermodesulfobacteriota</taxon>
        <taxon>Desulfuromonadia</taxon>
        <taxon>Geobacterales</taxon>
        <taxon>Geobacteraceae</taxon>
        <taxon>Geobacter</taxon>
    </lineage>
</organism>
<dbReference type="Proteomes" id="UP000031433">
    <property type="component" value="Unassembled WGS sequence"/>
</dbReference>
<dbReference type="InterPro" id="IPR055377">
    <property type="entry name" value="GH3_M"/>
</dbReference>
<accession>A0A0C1TTR3</accession>
<evidence type="ECO:0000313" key="4">
    <source>
        <dbReference type="Proteomes" id="UP000031433"/>
    </source>
</evidence>
<feature type="domain" description="GH3 C-terminal" evidence="2">
    <location>
        <begin position="396"/>
        <end position="500"/>
    </location>
</feature>
<evidence type="ECO:0000313" key="3">
    <source>
        <dbReference type="EMBL" id="KIE42848.1"/>
    </source>
</evidence>
<dbReference type="AlphaFoldDB" id="A0A0C1TTR3"/>
<dbReference type="Pfam" id="PF23571">
    <property type="entry name" value="GH3_M"/>
    <property type="match status" value="1"/>
</dbReference>
<dbReference type="EMBL" id="JXBL01000001">
    <property type="protein sequence ID" value="KIE42848.1"/>
    <property type="molecule type" value="Genomic_DNA"/>
</dbReference>
<dbReference type="GO" id="GO:0005737">
    <property type="term" value="C:cytoplasm"/>
    <property type="evidence" value="ECO:0007669"/>
    <property type="project" value="TreeGrafter"/>
</dbReference>
<gene>
    <name evidence="3" type="ORF">SE37_09490</name>
</gene>
<dbReference type="InterPro" id="IPR055378">
    <property type="entry name" value="GH3_C"/>
</dbReference>
<evidence type="ECO:0008006" key="5">
    <source>
        <dbReference type="Google" id="ProtNLM"/>
    </source>
</evidence>
<keyword evidence="4" id="KW-1185">Reference proteome</keyword>
<reference evidence="3 4" key="1">
    <citation type="submission" date="2015-01" db="EMBL/GenBank/DDBJ databases">
        <title>Genome sequence of the anaerobic bacterium Geobacter soli GSS01, a dissimilatory Fe(III) reducer from soil.</title>
        <authorList>
            <person name="Yang G."/>
            <person name="Zhou S."/>
        </authorList>
    </citation>
    <scope>NUCLEOTIDE SEQUENCE [LARGE SCALE GENOMIC DNA]</scope>
    <source>
        <strain evidence="3 4">GSS01</strain>
    </source>
</reference>
<evidence type="ECO:0000259" key="1">
    <source>
        <dbReference type="Pfam" id="PF23571"/>
    </source>
</evidence>
<proteinExistence type="predicted"/>
<evidence type="ECO:0000259" key="2">
    <source>
        <dbReference type="Pfam" id="PF23572"/>
    </source>
</evidence>
<dbReference type="PANTHER" id="PTHR31901">
    <property type="entry name" value="GH3 DOMAIN-CONTAINING PROTEIN"/>
    <property type="match status" value="1"/>
</dbReference>
<sequence>MIRSSIDLMLKAGAAALAKNFESRDPIASQREILARLVVTAAVTRFGRDHGFAELAGEPFDRLYAEFRRRVPIRTYADFWRDYFSAWQSDANGSQRLLLEDVTWPGRIPFFCETSGTTAPTKYIPFSREMFAANKRAALDLTACYLHRTPRSRLFQGKLLYMAGNTRLTDLGNGVQSGDMSGITLRHRPFYLRPFVAPGMAVSALPWEEKVVELAGLLLSDRSIRGISGVPPWIILLLQRVEEMGHRPIAELLPNLELIIHGGTSMKPYRREFDGLFPRRRPHFLEVLPSSEAFMAFQLPGEDRMRLVPHYGAFFEFIPIEDLDEGGTPAPDAPAVPLEAVETGRRYAVLLTTCAGLWRYHIGDTLRFTALSPHFIEFTGRDRFLDRFEEKVTQGEVEEAVARLNQLDGIEVREFMVGPDIGERRHLWVLAVGEMNERSDDVLGRHLDATLRSLNADYATFRSQGRIAGPRVVTVSGDVIYRWSKEVRGKLGGQSKIPHVDPTAEGEMVASLAAFADGFRPAGSPTASRNSAPRDG</sequence>
<feature type="domain" description="GH3 middle" evidence="1">
    <location>
        <begin position="311"/>
        <end position="381"/>
    </location>
</feature>
<protein>
    <recommendedName>
        <fullName evidence="5">GH3 auxin-responsive promoter</fullName>
    </recommendedName>
</protein>